<sequence length="61" mass="7029">MIISFSTRTGGPENRVEINNLLLLRPEVIEDLQAQLHDASTWRIMIIVDRRGKEGVWPPMD</sequence>
<comment type="caution">
    <text evidence="1">The sequence shown here is derived from an EMBL/GenBank/DDBJ whole genome shotgun (WGS) entry which is preliminary data.</text>
</comment>
<dbReference type="Proteomes" id="UP000249130">
    <property type="component" value="Unassembled WGS sequence"/>
</dbReference>
<keyword evidence="2" id="KW-1185">Reference proteome</keyword>
<proteinExistence type="predicted"/>
<evidence type="ECO:0000313" key="1">
    <source>
        <dbReference type="EMBL" id="RAI44090.1"/>
    </source>
</evidence>
<protein>
    <submittedName>
        <fullName evidence="1">Uncharacterized protein</fullName>
    </submittedName>
</protein>
<reference evidence="1 2" key="1">
    <citation type="submission" date="2017-07" db="EMBL/GenBank/DDBJ databases">
        <title>Draft Genome Sequences of Select Purple Nonsulfur Bacteria.</title>
        <authorList>
            <person name="Lasarre B."/>
            <person name="Mckinlay J.B."/>
        </authorList>
    </citation>
    <scope>NUCLEOTIDE SEQUENCE [LARGE SCALE GENOMIC DNA]</scope>
    <source>
        <strain evidence="1 2">DSM 5909</strain>
    </source>
</reference>
<accession>A0A327KYY4</accession>
<gene>
    <name evidence="1" type="ORF">CH341_10915</name>
</gene>
<name>A0A327KYY4_9BRAD</name>
<evidence type="ECO:0000313" key="2">
    <source>
        <dbReference type="Proteomes" id="UP000249130"/>
    </source>
</evidence>
<dbReference type="EMBL" id="NPEX01000058">
    <property type="protein sequence ID" value="RAI44090.1"/>
    <property type="molecule type" value="Genomic_DNA"/>
</dbReference>
<organism evidence="1 2">
    <name type="scientific">Rhodoplanes roseus</name>
    <dbReference type="NCBI Taxonomy" id="29409"/>
    <lineage>
        <taxon>Bacteria</taxon>
        <taxon>Pseudomonadati</taxon>
        <taxon>Pseudomonadota</taxon>
        <taxon>Alphaproteobacteria</taxon>
        <taxon>Hyphomicrobiales</taxon>
        <taxon>Nitrobacteraceae</taxon>
        <taxon>Rhodoplanes</taxon>
    </lineage>
</organism>
<dbReference type="AlphaFoldDB" id="A0A327KYY4"/>